<gene>
    <name evidence="2" type="ORF">SAMN04487945_1739</name>
</gene>
<dbReference type="Pfam" id="PF24374">
    <property type="entry name" value="DUF7530"/>
    <property type="match status" value="1"/>
</dbReference>
<evidence type="ECO:0000313" key="3">
    <source>
        <dbReference type="Proteomes" id="UP000198518"/>
    </source>
</evidence>
<dbReference type="AlphaFoldDB" id="A0A1I0PJI0"/>
<dbReference type="Proteomes" id="UP000198518">
    <property type="component" value="Unassembled WGS sequence"/>
</dbReference>
<evidence type="ECO:0000313" key="2">
    <source>
        <dbReference type="EMBL" id="SEW14519.1"/>
    </source>
</evidence>
<organism evidence="2 3">
    <name type="scientific">Halobacterium jilantaiense</name>
    <dbReference type="NCBI Taxonomy" id="355548"/>
    <lineage>
        <taxon>Archaea</taxon>
        <taxon>Methanobacteriati</taxon>
        <taxon>Methanobacteriota</taxon>
        <taxon>Stenosarchaea group</taxon>
        <taxon>Halobacteria</taxon>
        <taxon>Halobacteriales</taxon>
        <taxon>Halobacteriaceae</taxon>
        <taxon>Halobacterium</taxon>
    </lineage>
</organism>
<keyword evidence="1" id="KW-0472">Membrane</keyword>
<feature type="transmembrane region" description="Helical" evidence="1">
    <location>
        <begin position="110"/>
        <end position="132"/>
    </location>
</feature>
<sequence>MTDGRGDDTPASAPPEPATAGGVYGETWVYESIVGAIPGIDISDRLAVVVQFLLFEAGVLVLAAVYDLPGAILPGTLAVLVAAAGSAFMLDIGKRARGPGVPPTYRRLLFASSIEVVLGVLSFVLLMTYLFVWDPRDGATLFASLLGEQPPVVPSALALLVLWDVCYRIGTGWWAAVVGLWRSLTRDLSPEAADRLAGVDVRTLGFGVLQAVLLPFLWGHPVLVAAVAGHVVAVVVVTTVSLYVLRN</sequence>
<evidence type="ECO:0000256" key="1">
    <source>
        <dbReference type="SAM" id="Phobius"/>
    </source>
</evidence>
<keyword evidence="1" id="KW-1133">Transmembrane helix</keyword>
<dbReference type="RefSeq" id="WP_089668916.1">
    <property type="nucleotide sequence ID" value="NZ_FOJA01000001.1"/>
</dbReference>
<name>A0A1I0PJI0_9EURY</name>
<dbReference type="OrthoDB" id="163266at2157"/>
<dbReference type="InterPro" id="IPR055952">
    <property type="entry name" value="DUF7530"/>
</dbReference>
<protein>
    <submittedName>
        <fullName evidence="2">Uncharacterized protein</fullName>
    </submittedName>
</protein>
<proteinExistence type="predicted"/>
<feature type="transmembrane region" description="Helical" evidence="1">
    <location>
        <begin position="72"/>
        <end position="90"/>
    </location>
</feature>
<dbReference type="STRING" id="355548.SAMN04487945_1739"/>
<reference evidence="2 3" key="1">
    <citation type="submission" date="2016-10" db="EMBL/GenBank/DDBJ databases">
        <authorList>
            <person name="de Groot N.N."/>
        </authorList>
    </citation>
    <scope>NUCLEOTIDE SEQUENCE [LARGE SCALE GENOMIC DNA]</scope>
    <source>
        <strain evidence="2 3">CGMCC 1.5337</strain>
    </source>
</reference>
<dbReference type="EMBL" id="FOJA01000001">
    <property type="protein sequence ID" value="SEW14519.1"/>
    <property type="molecule type" value="Genomic_DNA"/>
</dbReference>
<keyword evidence="3" id="KW-1185">Reference proteome</keyword>
<keyword evidence="1" id="KW-0812">Transmembrane</keyword>
<feature type="transmembrane region" description="Helical" evidence="1">
    <location>
        <begin position="46"/>
        <end position="66"/>
    </location>
</feature>
<accession>A0A1I0PJI0</accession>
<feature type="transmembrane region" description="Helical" evidence="1">
    <location>
        <begin position="224"/>
        <end position="245"/>
    </location>
</feature>